<dbReference type="GO" id="GO:0009279">
    <property type="term" value="C:cell outer membrane"/>
    <property type="evidence" value="ECO:0007669"/>
    <property type="project" value="TreeGrafter"/>
</dbReference>
<dbReference type="PANTHER" id="PTHR36504">
    <property type="entry name" value="LIPOPOLYSACCHARIDE EXPORT SYSTEM PROTEIN LPTA"/>
    <property type="match status" value="1"/>
</dbReference>
<proteinExistence type="predicted"/>
<gene>
    <name evidence="4" type="ORF">LOM8899_01229</name>
</gene>
<protein>
    <submittedName>
        <fullName evidence="4">Lipopolysaccharide transport periplasmic protein LptA</fullName>
    </submittedName>
</protein>
<reference evidence="4 5" key="1">
    <citation type="submission" date="2017-05" db="EMBL/GenBank/DDBJ databases">
        <authorList>
            <person name="Song R."/>
            <person name="Chenine A.L."/>
            <person name="Ruprecht R.M."/>
        </authorList>
    </citation>
    <scope>NUCLEOTIDE SEQUENCE [LARGE SCALE GENOMIC DNA]</scope>
    <source>
        <strain evidence="4 5">CECT 8899</strain>
    </source>
</reference>
<organism evidence="4 5">
    <name type="scientific">Flavimaricola marinus</name>
    <dbReference type="NCBI Taxonomy" id="1819565"/>
    <lineage>
        <taxon>Bacteria</taxon>
        <taxon>Pseudomonadati</taxon>
        <taxon>Pseudomonadota</taxon>
        <taxon>Alphaproteobacteria</taxon>
        <taxon>Rhodobacterales</taxon>
        <taxon>Paracoccaceae</taxon>
        <taxon>Flavimaricola</taxon>
    </lineage>
</organism>
<dbReference type="OrthoDB" id="9811926at2"/>
<feature type="chain" id="PRO_5013235039" evidence="2">
    <location>
        <begin position="21"/>
        <end position="160"/>
    </location>
</feature>
<dbReference type="Pfam" id="PF03968">
    <property type="entry name" value="LptD_N"/>
    <property type="match status" value="1"/>
</dbReference>
<evidence type="ECO:0000256" key="1">
    <source>
        <dbReference type="ARBA" id="ARBA00022729"/>
    </source>
</evidence>
<dbReference type="EMBL" id="FXZK01000001">
    <property type="protein sequence ID" value="SMY07097.1"/>
    <property type="molecule type" value="Genomic_DNA"/>
</dbReference>
<dbReference type="InterPro" id="IPR005653">
    <property type="entry name" value="OstA-like_N"/>
</dbReference>
<dbReference type="GO" id="GO:0015920">
    <property type="term" value="P:lipopolysaccharide transport"/>
    <property type="evidence" value="ECO:0007669"/>
    <property type="project" value="TreeGrafter"/>
</dbReference>
<dbReference type="GO" id="GO:0030288">
    <property type="term" value="C:outer membrane-bounded periplasmic space"/>
    <property type="evidence" value="ECO:0007669"/>
    <property type="project" value="TreeGrafter"/>
</dbReference>
<dbReference type="PANTHER" id="PTHR36504:SF1">
    <property type="entry name" value="LIPOPOLYSACCHARIDE EXPORT SYSTEM PROTEIN LPTA"/>
    <property type="match status" value="1"/>
</dbReference>
<dbReference type="InterPro" id="IPR052037">
    <property type="entry name" value="LPS_export_LptA"/>
</dbReference>
<evidence type="ECO:0000313" key="5">
    <source>
        <dbReference type="Proteomes" id="UP000201613"/>
    </source>
</evidence>
<evidence type="ECO:0000256" key="2">
    <source>
        <dbReference type="SAM" id="SignalP"/>
    </source>
</evidence>
<dbReference type="Gene3D" id="2.60.450.10">
    <property type="entry name" value="Lipopolysaccharide (LPS) transport protein A like domain"/>
    <property type="match status" value="1"/>
</dbReference>
<sequence>MIARLTAAALMILWPLAGIAQTNIALGGLNADPTEAVEITADQLTVDQDSRSATFAGNVIIGQGELRIAAGNVRVVYDDASGQIAQLMATGGVTLVTATEAAEAQSAEYDLTTGLLTMTGDVLLTQGASALSADRMVVNLTANTAQMDGRVRTVFQQGNN</sequence>
<dbReference type="GO" id="GO:0017089">
    <property type="term" value="F:glycolipid transfer activity"/>
    <property type="evidence" value="ECO:0007669"/>
    <property type="project" value="TreeGrafter"/>
</dbReference>
<dbReference type="RefSeq" id="WP_093991184.1">
    <property type="nucleotide sequence ID" value="NZ_FXZK01000001.1"/>
</dbReference>
<evidence type="ECO:0000313" key="4">
    <source>
        <dbReference type="EMBL" id="SMY07097.1"/>
    </source>
</evidence>
<keyword evidence="1 2" id="KW-0732">Signal</keyword>
<name>A0A238LBI2_9RHOB</name>
<dbReference type="AlphaFoldDB" id="A0A238LBI2"/>
<evidence type="ECO:0000259" key="3">
    <source>
        <dbReference type="Pfam" id="PF03968"/>
    </source>
</evidence>
<feature type="domain" description="Organic solvent tolerance-like N-terminal" evidence="3">
    <location>
        <begin position="38"/>
        <end position="142"/>
    </location>
</feature>
<feature type="signal peptide" evidence="2">
    <location>
        <begin position="1"/>
        <end position="20"/>
    </location>
</feature>
<keyword evidence="5" id="KW-1185">Reference proteome</keyword>
<dbReference type="Proteomes" id="UP000201613">
    <property type="component" value="Unassembled WGS sequence"/>
</dbReference>
<accession>A0A238LBI2</accession>